<comment type="subcellular location">
    <subcellularLocation>
        <location evidence="1">Cell membrane</location>
        <topology evidence="1">Multi-pass membrane protein</topology>
    </subcellularLocation>
</comment>
<dbReference type="GO" id="GO:0005886">
    <property type="term" value="C:plasma membrane"/>
    <property type="evidence" value="ECO:0007669"/>
    <property type="project" value="UniProtKB-SubCell"/>
</dbReference>
<keyword evidence="4" id="KW-0812">Transmembrane</keyword>
<reference evidence="8 9" key="1">
    <citation type="journal article" date="2017" name="Mol. Biol. Evol.">
        <title>The 4-celled Tetrabaena socialis nuclear genome reveals the essential components for genetic control of cell number at the origin of multicellularity in the volvocine lineage.</title>
        <authorList>
            <person name="Featherston J."/>
            <person name="Arakaki Y."/>
            <person name="Hanschen E.R."/>
            <person name="Ferris P.J."/>
            <person name="Michod R.E."/>
            <person name="Olson B.J.S.C."/>
            <person name="Nozaki H."/>
            <person name="Durand P.M."/>
        </authorList>
    </citation>
    <scope>NUCLEOTIDE SEQUENCE [LARGE SCALE GENOMIC DNA]</scope>
    <source>
        <strain evidence="8 9">NIES-571</strain>
    </source>
</reference>
<keyword evidence="9" id="KW-1185">Reference proteome</keyword>
<evidence type="ECO:0000256" key="2">
    <source>
        <dbReference type="ARBA" id="ARBA00022448"/>
    </source>
</evidence>
<name>A0A2J8A756_9CHLO</name>
<evidence type="ECO:0000256" key="3">
    <source>
        <dbReference type="ARBA" id="ARBA00022475"/>
    </source>
</evidence>
<accession>A0A2J8A756</accession>
<sequence>MLVFRTNSSYARWLDARQQWGLIVNTSRTLVRQAVTSLPEARCPELRDAIARWTVAFVRLSKLHLREGGDAEEDLQREMQPRG</sequence>
<keyword evidence="2" id="KW-0813">Transport</keyword>
<dbReference type="OrthoDB" id="1368at2759"/>
<evidence type="ECO:0000256" key="6">
    <source>
        <dbReference type="ARBA" id="ARBA00023065"/>
    </source>
</evidence>
<organism evidence="8 9">
    <name type="scientific">Tetrabaena socialis</name>
    <dbReference type="NCBI Taxonomy" id="47790"/>
    <lineage>
        <taxon>Eukaryota</taxon>
        <taxon>Viridiplantae</taxon>
        <taxon>Chlorophyta</taxon>
        <taxon>core chlorophytes</taxon>
        <taxon>Chlorophyceae</taxon>
        <taxon>CS clade</taxon>
        <taxon>Chlamydomonadales</taxon>
        <taxon>Tetrabaenaceae</taxon>
        <taxon>Tetrabaena</taxon>
    </lineage>
</organism>
<evidence type="ECO:0000256" key="7">
    <source>
        <dbReference type="ARBA" id="ARBA00023136"/>
    </source>
</evidence>
<keyword evidence="3" id="KW-1003">Cell membrane</keyword>
<dbReference type="PANTHER" id="PTHR33281">
    <property type="entry name" value="UPF0187 PROTEIN YNEE"/>
    <property type="match status" value="1"/>
</dbReference>
<evidence type="ECO:0000256" key="4">
    <source>
        <dbReference type="ARBA" id="ARBA00022692"/>
    </source>
</evidence>
<dbReference type="AlphaFoldDB" id="A0A2J8A756"/>
<comment type="caution">
    <text evidence="8">The sequence shown here is derived from an EMBL/GenBank/DDBJ whole genome shotgun (WGS) entry which is preliminary data.</text>
</comment>
<keyword evidence="6" id="KW-0406">Ion transport</keyword>
<dbReference type="GO" id="GO:0005254">
    <property type="term" value="F:chloride channel activity"/>
    <property type="evidence" value="ECO:0007669"/>
    <property type="project" value="InterPro"/>
</dbReference>
<dbReference type="InterPro" id="IPR044669">
    <property type="entry name" value="YneE/VCCN1/2-like"/>
</dbReference>
<dbReference type="Proteomes" id="UP000236333">
    <property type="component" value="Unassembled WGS sequence"/>
</dbReference>
<dbReference type="PANTHER" id="PTHR33281:SF19">
    <property type="entry name" value="VOLTAGE-DEPENDENT ANION CHANNEL-FORMING PROTEIN YNEE"/>
    <property type="match status" value="1"/>
</dbReference>
<protein>
    <submittedName>
        <fullName evidence="8">Uncharacterized protein</fullName>
    </submittedName>
</protein>
<proteinExistence type="predicted"/>
<evidence type="ECO:0000256" key="1">
    <source>
        <dbReference type="ARBA" id="ARBA00004651"/>
    </source>
</evidence>
<evidence type="ECO:0000313" key="9">
    <source>
        <dbReference type="Proteomes" id="UP000236333"/>
    </source>
</evidence>
<gene>
    <name evidence="8" type="ORF">TSOC_005134</name>
</gene>
<evidence type="ECO:0000313" key="8">
    <source>
        <dbReference type="EMBL" id="PNH08313.1"/>
    </source>
</evidence>
<evidence type="ECO:0000256" key="5">
    <source>
        <dbReference type="ARBA" id="ARBA00022989"/>
    </source>
</evidence>
<dbReference type="Pfam" id="PF25539">
    <property type="entry name" value="Bestrophin_2"/>
    <property type="match status" value="1"/>
</dbReference>
<dbReference type="EMBL" id="PGGS01000135">
    <property type="protein sequence ID" value="PNH08313.1"/>
    <property type="molecule type" value="Genomic_DNA"/>
</dbReference>
<keyword evidence="7" id="KW-0472">Membrane</keyword>
<keyword evidence="5" id="KW-1133">Transmembrane helix</keyword>